<feature type="transmembrane region" description="Helical" evidence="3">
    <location>
        <begin position="481"/>
        <end position="504"/>
    </location>
</feature>
<keyword evidence="1" id="KW-0175">Coiled coil</keyword>
<evidence type="ECO:0000313" key="5">
    <source>
        <dbReference type="EMBL" id="PWV99193.1"/>
    </source>
</evidence>
<dbReference type="GO" id="GO:0004713">
    <property type="term" value="F:protein tyrosine kinase activity"/>
    <property type="evidence" value="ECO:0007669"/>
    <property type="project" value="TreeGrafter"/>
</dbReference>
<sequence length="523" mass="55782">MARWMGERGLTRRQQRPLCARADQGRPPPLQPTDRHGPAAAATQAATAPREEALEPEARPAEILQPSDPRRSDAPLIDLASILRTSWAHRGTVAVAVVTCAVLLAGATLLLHKKYSATATIYFDPTQIRVTDDTDKTAALSPVVISTIIDSQSMIILSDNVLFKVVDLLSLDEDPDFTATVGGDAGDARRMAAAKLQSAIDVDRADGAYVTTVKVVSSEAGKAAEIANTVVSVFKDEINAIAVEKYTTANSALGSRLMELGKAAQTAELEVETYRARNDLVEAGGDLISDKRLTALNELLVQAQKATISAKARYEAVSNATLNDGVSGSVAESVGSRTLGDLRSEYTRQTSIVESLASKMGSRHPALMAAQASLESVKAQIREELARAGATAKDQYEQAVNAENDIKKELTVQKALQSTSSPETVKLKELERKATVSSEIYSTALKRVTEIHEEQNLLQSNIRIISAAVPPLKADGPGRTMLLIAGLFGGSLLGLGLGMLLALISDYRGTPRRRGHSVPDEAA</sequence>
<evidence type="ECO:0000256" key="1">
    <source>
        <dbReference type="SAM" id="Coils"/>
    </source>
</evidence>
<keyword evidence="3" id="KW-0472">Membrane</keyword>
<dbReference type="PANTHER" id="PTHR32309">
    <property type="entry name" value="TYROSINE-PROTEIN KINASE"/>
    <property type="match status" value="1"/>
</dbReference>
<feature type="region of interest" description="Disordered" evidence="2">
    <location>
        <begin position="1"/>
        <end position="70"/>
    </location>
</feature>
<feature type="domain" description="Tyrosine-protein kinase G-rich" evidence="4">
    <location>
        <begin position="429"/>
        <end position="497"/>
    </location>
</feature>
<keyword evidence="3" id="KW-1133">Transmembrane helix</keyword>
<dbReference type="InterPro" id="IPR032807">
    <property type="entry name" value="GNVR"/>
</dbReference>
<feature type="compositionally biased region" description="Basic and acidic residues" evidence="2">
    <location>
        <begin position="49"/>
        <end position="60"/>
    </location>
</feature>
<feature type="compositionally biased region" description="Low complexity" evidence="2">
    <location>
        <begin position="38"/>
        <end position="48"/>
    </location>
</feature>
<dbReference type="GO" id="GO:0005886">
    <property type="term" value="C:plasma membrane"/>
    <property type="evidence" value="ECO:0007669"/>
    <property type="project" value="TreeGrafter"/>
</dbReference>
<proteinExistence type="predicted"/>
<reference evidence="5 6" key="1">
    <citation type="submission" date="2018-05" db="EMBL/GenBank/DDBJ databases">
        <title>Genomic Encyclopedia of Type Strains, Phase IV (KMG-IV): sequencing the most valuable type-strain genomes for metagenomic binning, comparative biology and taxonomic classification.</title>
        <authorList>
            <person name="Goeker M."/>
        </authorList>
    </citation>
    <scope>NUCLEOTIDE SEQUENCE [LARGE SCALE GENOMIC DNA]</scope>
    <source>
        <strain evidence="5 6">DSM 16791</strain>
    </source>
</reference>
<organism evidence="5 6">
    <name type="scientific">Hoeflea marina</name>
    <dbReference type="NCBI Taxonomy" id="274592"/>
    <lineage>
        <taxon>Bacteria</taxon>
        <taxon>Pseudomonadati</taxon>
        <taxon>Pseudomonadota</taxon>
        <taxon>Alphaproteobacteria</taxon>
        <taxon>Hyphomicrobiales</taxon>
        <taxon>Rhizobiaceae</taxon>
        <taxon>Hoeflea</taxon>
    </lineage>
</organism>
<keyword evidence="3" id="KW-0812">Transmembrane</keyword>
<keyword evidence="6" id="KW-1185">Reference proteome</keyword>
<name>A0A317PM98_9HYPH</name>
<gene>
    <name evidence="5" type="ORF">DFR52_104486</name>
</gene>
<dbReference type="AlphaFoldDB" id="A0A317PM98"/>
<dbReference type="Pfam" id="PF13807">
    <property type="entry name" value="GNVR"/>
    <property type="match status" value="1"/>
</dbReference>
<feature type="coiled-coil region" evidence="1">
    <location>
        <begin position="367"/>
        <end position="413"/>
    </location>
</feature>
<dbReference type="EMBL" id="QGTR01000004">
    <property type="protein sequence ID" value="PWV99193.1"/>
    <property type="molecule type" value="Genomic_DNA"/>
</dbReference>
<comment type="caution">
    <text evidence="5">The sequence shown here is derived from an EMBL/GenBank/DDBJ whole genome shotgun (WGS) entry which is preliminary data.</text>
</comment>
<evidence type="ECO:0000259" key="4">
    <source>
        <dbReference type="Pfam" id="PF13807"/>
    </source>
</evidence>
<feature type="compositionally biased region" description="Basic and acidic residues" evidence="2">
    <location>
        <begin position="1"/>
        <end position="10"/>
    </location>
</feature>
<dbReference type="Proteomes" id="UP000246352">
    <property type="component" value="Unassembled WGS sequence"/>
</dbReference>
<evidence type="ECO:0000256" key="3">
    <source>
        <dbReference type="SAM" id="Phobius"/>
    </source>
</evidence>
<dbReference type="PANTHER" id="PTHR32309:SF13">
    <property type="entry name" value="FERRIC ENTEROBACTIN TRANSPORT PROTEIN FEPE"/>
    <property type="match status" value="1"/>
</dbReference>
<dbReference type="InterPro" id="IPR050445">
    <property type="entry name" value="Bact_polysacc_biosynth/exp"/>
</dbReference>
<accession>A0A317PM98</accession>
<evidence type="ECO:0000256" key="2">
    <source>
        <dbReference type="SAM" id="MobiDB-lite"/>
    </source>
</evidence>
<protein>
    <submittedName>
        <fullName evidence="5">Uncharacterized protein involved in exopolysaccharide biosynthesis</fullName>
    </submittedName>
</protein>
<evidence type="ECO:0000313" key="6">
    <source>
        <dbReference type="Proteomes" id="UP000246352"/>
    </source>
</evidence>